<evidence type="ECO:0000256" key="2">
    <source>
        <dbReference type="ARBA" id="ARBA00022771"/>
    </source>
</evidence>
<accession>A0A8J4XVU1</accession>
<dbReference type="AlphaFoldDB" id="A0A8J4XVU1"/>
<evidence type="ECO:0000256" key="3">
    <source>
        <dbReference type="ARBA" id="ARBA00022833"/>
    </source>
</evidence>
<dbReference type="Pfam" id="PF05485">
    <property type="entry name" value="THAP"/>
    <property type="match status" value="1"/>
</dbReference>
<gene>
    <name evidence="8" type="ORF">GWK47_014565</name>
</gene>
<evidence type="ECO:0000313" key="8">
    <source>
        <dbReference type="EMBL" id="KAG0714207.1"/>
    </source>
</evidence>
<dbReference type="Proteomes" id="UP000770661">
    <property type="component" value="Unassembled WGS sequence"/>
</dbReference>
<dbReference type="InterPro" id="IPR006612">
    <property type="entry name" value="THAP_Znf"/>
</dbReference>
<organism evidence="8 9">
    <name type="scientific">Chionoecetes opilio</name>
    <name type="common">Atlantic snow crab</name>
    <name type="synonym">Cancer opilio</name>
    <dbReference type="NCBI Taxonomy" id="41210"/>
    <lineage>
        <taxon>Eukaryota</taxon>
        <taxon>Metazoa</taxon>
        <taxon>Ecdysozoa</taxon>
        <taxon>Arthropoda</taxon>
        <taxon>Crustacea</taxon>
        <taxon>Multicrustacea</taxon>
        <taxon>Malacostraca</taxon>
        <taxon>Eumalacostraca</taxon>
        <taxon>Eucarida</taxon>
        <taxon>Decapoda</taxon>
        <taxon>Pleocyemata</taxon>
        <taxon>Brachyura</taxon>
        <taxon>Eubrachyura</taxon>
        <taxon>Majoidea</taxon>
        <taxon>Majidae</taxon>
        <taxon>Chionoecetes</taxon>
    </lineage>
</organism>
<reference evidence="8" key="1">
    <citation type="submission" date="2020-07" db="EMBL/GenBank/DDBJ databases">
        <title>The High-quality genome of the commercially important snow crab, Chionoecetes opilio.</title>
        <authorList>
            <person name="Jeong J.-H."/>
            <person name="Ryu S."/>
        </authorList>
    </citation>
    <scope>NUCLEOTIDE SEQUENCE</scope>
    <source>
        <strain evidence="8">MADBK_172401_WGS</strain>
        <tissue evidence="8">Digestive gland</tissue>
    </source>
</reference>
<dbReference type="PROSITE" id="PS50950">
    <property type="entry name" value="ZF_THAP"/>
    <property type="match status" value="1"/>
</dbReference>
<feature type="compositionally biased region" description="Low complexity" evidence="6">
    <location>
        <begin position="239"/>
        <end position="252"/>
    </location>
</feature>
<sequence length="252" mass="27520">MTVFVCAVADCKSDSRKKVEKHPCMVEVKGWVKFPSAKKEPQRRKLWEDRCRRSHGSGGWKATRFHAICSRHFINWIGNGPSSSHPDPKQFAYNDWGKKLSYKRPSNTWQINNVQVTGGSDLVCPAAAYALPQEAVVEVIISENGEEVGPHYSMQQLSSLKATLDLHPDADDVLPKEPAGEVIIIETRDEVGPHNSMQQSSFKTAANTALGGRTRPPSPLRPRDPQTGGAPAPSSGATSLRGPSSSLGSPQR</sequence>
<comment type="caution">
    <text evidence="8">The sequence shown here is derived from an EMBL/GenBank/DDBJ whole genome shotgun (WGS) entry which is preliminary data.</text>
</comment>
<dbReference type="GO" id="GO:0003677">
    <property type="term" value="F:DNA binding"/>
    <property type="evidence" value="ECO:0007669"/>
    <property type="project" value="UniProtKB-UniRule"/>
</dbReference>
<keyword evidence="2 5" id="KW-0863">Zinc-finger</keyword>
<dbReference type="GO" id="GO:0008270">
    <property type="term" value="F:zinc ion binding"/>
    <property type="evidence" value="ECO:0007669"/>
    <property type="project" value="UniProtKB-KW"/>
</dbReference>
<keyword evidence="3" id="KW-0862">Zinc</keyword>
<feature type="domain" description="THAP-type" evidence="7">
    <location>
        <begin position="1"/>
        <end position="91"/>
    </location>
</feature>
<evidence type="ECO:0000313" key="9">
    <source>
        <dbReference type="Proteomes" id="UP000770661"/>
    </source>
</evidence>
<feature type="region of interest" description="Disordered" evidence="6">
    <location>
        <begin position="207"/>
        <end position="252"/>
    </location>
</feature>
<proteinExistence type="predicted"/>
<dbReference type="EMBL" id="JACEEZ010020722">
    <property type="protein sequence ID" value="KAG0714207.1"/>
    <property type="molecule type" value="Genomic_DNA"/>
</dbReference>
<evidence type="ECO:0000259" key="7">
    <source>
        <dbReference type="PROSITE" id="PS50950"/>
    </source>
</evidence>
<name>A0A8J4XVU1_CHIOP</name>
<keyword evidence="4 5" id="KW-0238">DNA-binding</keyword>
<evidence type="ECO:0000256" key="1">
    <source>
        <dbReference type="ARBA" id="ARBA00022723"/>
    </source>
</evidence>
<evidence type="ECO:0000256" key="4">
    <source>
        <dbReference type="ARBA" id="ARBA00023125"/>
    </source>
</evidence>
<keyword evidence="9" id="KW-1185">Reference proteome</keyword>
<evidence type="ECO:0000256" key="6">
    <source>
        <dbReference type="SAM" id="MobiDB-lite"/>
    </source>
</evidence>
<protein>
    <recommendedName>
        <fullName evidence="7">THAP-type domain-containing protein</fullName>
    </recommendedName>
</protein>
<dbReference type="SUPFAM" id="SSF57716">
    <property type="entry name" value="Glucocorticoid receptor-like (DNA-binding domain)"/>
    <property type="match status" value="1"/>
</dbReference>
<evidence type="ECO:0000256" key="5">
    <source>
        <dbReference type="PROSITE-ProRule" id="PRU00309"/>
    </source>
</evidence>
<keyword evidence="1" id="KW-0479">Metal-binding</keyword>